<dbReference type="Proteomes" id="UP001296873">
    <property type="component" value="Unassembled WGS sequence"/>
</dbReference>
<reference evidence="1 2" key="1">
    <citation type="journal article" date="2020" name="Microorganisms">
        <title>Osmotic Adaptation and Compatible Solute Biosynthesis of Phototrophic Bacteria as Revealed from Genome Analyses.</title>
        <authorList>
            <person name="Imhoff J.F."/>
            <person name="Rahn T."/>
            <person name="Kunzel S."/>
            <person name="Keller A."/>
            <person name="Neulinger S.C."/>
        </authorList>
    </citation>
    <scope>NUCLEOTIDE SEQUENCE [LARGE SCALE GENOMIC DNA]</scope>
    <source>
        <strain evidence="1 2">DSM 9895</strain>
    </source>
</reference>
<comment type="caution">
    <text evidence="1">The sequence shown here is derived from an EMBL/GenBank/DDBJ whole genome shotgun (WGS) entry which is preliminary data.</text>
</comment>
<evidence type="ECO:0000313" key="2">
    <source>
        <dbReference type="Proteomes" id="UP001296873"/>
    </source>
</evidence>
<dbReference type="RefSeq" id="WP_200339767.1">
    <property type="nucleotide sequence ID" value="NZ_NRRL01000009.1"/>
</dbReference>
<evidence type="ECO:0000313" key="1">
    <source>
        <dbReference type="EMBL" id="MBK1667607.1"/>
    </source>
</evidence>
<dbReference type="Gene3D" id="3.30.70.2540">
    <property type="entry name" value="CRISPR-associated endoribonuclease Cas6/Csy4"/>
    <property type="match status" value="1"/>
</dbReference>
<organism evidence="1 2">
    <name type="scientific">Rhodovibrio sodomensis</name>
    <dbReference type="NCBI Taxonomy" id="1088"/>
    <lineage>
        <taxon>Bacteria</taxon>
        <taxon>Pseudomonadati</taxon>
        <taxon>Pseudomonadota</taxon>
        <taxon>Alphaproteobacteria</taxon>
        <taxon>Rhodospirillales</taxon>
        <taxon>Rhodovibrionaceae</taxon>
        <taxon>Rhodovibrio</taxon>
    </lineage>
</organism>
<dbReference type="InterPro" id="IPR013396">
    <property type="entry name" value="CRISPR-assoc_prot_Csy4"/>
</dbReference>
<keyword evidence="2" id="KW-1185">Reference proteome</keyword>
<dbReference type="EMBL" id="NRRL01000009">
    <property type="protein sequence ID" value="MBK1667607.1"/>
    <property type="molecule type" value="Genomic_DNA"/>
</dbReference>
<protein>
    <submittedName>
        <fullName evidence="1">Type I-F CRISPR-associated endoribonuclease Cas6/Csy4</fullName>
    </submittedName>
</protein>
<gene>
    <name evidence="1" type="primary">cas6f</name>
    <name evidence="1" type="ORF">CKO28_06115</name>
</gene>
<name>A0ABS1DBU3_9PROT</name>
<proteinExistence type="predicted"/>
<dbReference type="Pfam" id="PF09618">
    <property type="entry name" value="Cas_Csy4"/>
    <property type="match status" value="1"/>
</dbReference>
<accession>A0ABS1DBU3</accession>
<sequence>MFSCYADIRYSRQAKLLIDENSPALAQGVFAALHGWNTAVKADDQRIAGSLPRMTLIETADDGRIKDLADCLGLVRVFGREEAHLDAFLADHRIGRLVETGMIKRPRVREVEIDDDTEFAVYTRDRAADQLTPAAIDREERRYARRAKARGLERASEEIVRARCGRLAQKNRDDRKLGPKIFVPMRSRSTDNPFSLVIRREVREAPAEGLLNTYGLSRADACIAVPEI</sequence>
<dbReference type="NCBIfam" id="TIGR02563">
    <property type="entry name" value="cas_Csy4"/>
    <property type="match status" value="1"/>
</dbReference>
<dbReference type="InterPro" id="IPR042564">
    <property type="entry name" value="CRISPR-Cas6/Csy4_sf"/>
</dbReference>